<proteinExistence type="predicted"/>
<gene>
    <name evidence="3" type="ORF">EBH_0039750</name>
</gene>
<dbReference type="Gene3D" id="3.60.21.70">
    <property type="entry name" value="PhoD-like phosphatase"/>
    <property type="match status" value="1"/>
</dbReference>
<keyword evidence="1" id="KW-1133">Transmembrane helix</keyword>
<sequence length="956" mass="107289">MSRSHLGIACSLFAREQQEGLSGLDAKHDIEGRRVWEHIGRRKPQAFLWMGDNVYADHMQLPTASDSRNFLWRLSEGKKPIPPAGLVAAYNSQLANVEYRAFVEEVPNIAGTWDDHDMGEDNANKLYTFKYESKETMLNFLGVDEAAAIRSVDWKGVYSSHEIYMGEDLNVKMIFLDLRFEKDSWWLMDMGDMLGEQQWAWLQQELQFSTADVNIVVSSLQTFANHRQGAASLVSRSKEHVWSMHCQRLPEDWCLNEPEVRSYLTAFHNRSTGNLTPHQQLLRLADLDGEEPSLQVESGQMEAKPTVFAPRQDWRRPLAPAYRGAFPPPPFAADQPQQDGLLREDQSSLYLFDMTSSGLGHGVPESMCRAAPAMVELAAYFLTEGIPFASSLNADNTGPRLLYTERNFGELEFIENPLQLVLFPSTNDHPRNESRRQEYQQLLSEDNAASRVQLFRVMEKSEAIRQLHRQLQQKRPLHLHRQLTRSQASKFRIRLQAYKKQREHLVKELTSKPTQRPAIVERIVGLSREFEIYTQTVFGSSAIIFSRLLQLHSALLLIHACEDEGVRHSGVRSSSRSNLLFTSCSLLTPWESISRPPAAGSFVDATLRWLWDRVFGLTSRRQAFNNAFPFGDAAALRLSAAVDQLARMAATARAVGIARLAESRRLLPSKFIRIRLRGPESSRRFRAKGNGTGRRQLLLGVFSAASDSLLRQACLQLQSPRRQQQREEIDQLFQRGVANQPADPFVFADLGPELQLVCSLIDIPGEKRQGSVPLTRPAAPGFLHFAANHVANAVADSWVLVEVLETKTWILSRTFDAVTGRLAKEKLLSSFASEQRHHQPGIGQWTCQGWKGPSERRMYICHLCILGASLLALGAIIVIIIAILFLSFKAASLVVATLGKLWRSGSGISSKRACGNPTGQHTKPSLRHKVLTLKLVALAGVIMAMKPGAVVSEPVA</sequence>
<dbReference type="InterPro" id="IPR018946">
    <property type="entry name" value="PhoD-like_MPP"/>
</dbReference>
<dbReference type="EMBL" id="HG712631">
    <property type="protein sequence ID" value="CDJ51176.1"/>
    <property type="molecule type" value="Genomic_DNA"/>
</dbReference>
<accession>U6LLZ3</accession>
<evidence type="ECO:0000313" key="4">
    <source>
        <dbReference type="Proteomes" id="UP000030750"/>
    </source>
</evidence>
<dbReference type="AlphaFoldDB" id="U6LLZ3"/>
<dbReference type="PANTHER" id="PTHR33987">
    <property type="entry name" value="CALCINEURIN-LIKE METALLO-PHOSPHOESTERASE SUPERFAMILY PROTEIN"/>
    <property type="match status" value="1"/>
</dbReference>
<keyword evidence="4" id="KW-1185">Reference proteome</keyword>
<feature type="transmembrane region" description="Helical" evidence="1">
    <location>
        <begin position="931"/>
        <end position="951"/>
    </location>
</feature>
<feature type="domain" description="PhoD-like phosphatase metallophosphatase" evidence="2">
    <location>
        <begin position="34"/>
        <end position="225"/>
    </location>
</feature>
<name>U6LLZ3_9EIME</name>
<dbReference type="PANTHER" id="PTHR33987:SF1">
    <property type="entry name" value="CALCINEURIN-LIKE METALLO-PHOSPHOESTERASE SUPERFAMILY PROTEIN"/>
    <property type="match status" value="1"/>
</dbReference>
<protein>
    <submittedName>
        <fullName evidence="3">p42251, related</fullName>
    </submittedName>
</protein>
<evidence type="ECO:0000256" key="1">
    <source>
        <dbReference type="SAM" id="Phobius"/>
    </source>
</evidence>
<dbReference type="VEuPathDB" id="ToxoDB:EBH_0039750"/>
<dbReference type="InterPro" id="IPR038607">
    <property type="entry name" value="PhoD-like_sf"/>
</dbReference>
<organism evidence="3 4">
    <name type="scientific">Eimeria brunetti</name>
    <dbReference type="NCBI Taxonomy" id="51314"/>
    <lineage>
        <taxon>Eukaryota</taxon>
        <taxon>Sar</taxon>
        <taxon>Alveolata</taxon>
        <taxon>Apicomplexa</taxon>
        <taxon>Conoidasida</taxon>
        <taxon>Coccidia</taxon>
        <taxon>Eucoccidiorida</taxon>
        <taxon>Eimeriorina</taxon>
        <taxon>Eimeriidae</taxon>
        <taxon>Eimeria</taxon>
    </lineage>
</organism>
<dbReference type="Proteomes" id="UP000030750">
    <property type="component" value="Unassembled WGS sequence"/>
</dbReference>
<keyword evidence="1" id="KW-0472">Membrane</keyword>
<evidence type="ECO:0000313" key="3">
    <source>
        <dbReference type="EMBL" id="CDJ51176.1"/>
    </source>
</evidence>
<feature type="transmembrane region" description="Helical" evidence="1">
    <location>
        <begin position="865"/>
        <end position="888"/>
    </location>
</feature>
<reference evidence="3" key="2">
    <citation type="submission" date="2013-10" db="EMBL/GenBank/DDBJ databases">
        <authorList>
            <person name="Aslett M."/>
        </authorList>
    </citation>
    <scope>NUCLEOTIDE SEQUENCE [LARGE SCALE GENOMIC DNA]</scope>
    <source>
        <strain evidence="3">Houghton</strain>
    </source>
</reference>
<dbReference type="Pfam" id="PF09423">
    <property type="entry name" value="PhoD"/>
    <property type="match status" value="1"/>
</dbReference>
<dbReference type="OrthoDB" id="10266805at2759"/>
<dbReference type="SUPFAM" id="SSF56300">
    <property type="entry name" value="Metallo-dependent phosphatases"/>
    <property type="match status" value="1"/>
</dbReference>
<keyword evidence="1" id="KW-0812">Transmembrane</keyword>
<reference evidence="3" key="1">
    <citation type="submission" date="2013-10" db="EMBL/GenBank/DDBJ databases">
        <title>Genomic analysis of the causative agents of coccidiosis in chickens.</title>
        <authorList>
            <person name="Reid A.J."/>
            <person name="Blake D."/>
            <person name="Billington K."/>
            <person name="Browne H."/>
            <person name="Dunn M."/>
            <person name="Hung S."/>
            <person name="Kawahara F."/>
            <person name="Miranda-Saavedra D."/>
            <person name="Mourier T."/>
            <person name="Nagra H."/>
            <person name="Otto T.D."/>
            <person name="Rawlings N."/>
            <person name="Sanchez A."/>
            <person name="Sanders M."/>
            <person name="Subramaniam C."/>
            <person name="Tay Y."/>
            <person name="Dear P."/>
            <person name="Doerig C."/>
            <person name="Gruber A."/>
            <person name="Parkinson J."/>
            <person name="Shirley M."/>
            <person name="Wan K.L."/>
            <person name="Berriman M."/>
            <person name="Tomley F."/>
            <person name="Pain A."/>
        </authorList>
    </citation>
    <scope>NUCLEOTIDE SEQUENCE [LARGE SCALE GENOMIC DNA]</scope>
    <source>
        <strain evidence="3">Houghton</strain>
    </source>
</reference>
<dbReference type="InterPro" id="IPR029052">
    <property type="entry name" value="Metallo-depent_PP-like"/>
</dbReference>
<evidence type="ECO:0000259" key="2">
    <source>
        <dbReference type="Pfam" id="PF09423"/>
    </source>
</evidence>